<dbReference type="InParanoid" id="A0A3N0V4Y2"/>
<evidence type="ECO:0000256" key="7">
    <source>
        <dbReference type="SAM" id="Coils"/>
    </source>
</evidence>
<keyword evidence="3 6" id="KW-0812">Transmembrane</keyword>
<dbReference type="InterPro" id="IPR001972">
    <property type="entry name" value="Stomatin_HflK_fam"/>
</dbReference>
<dbReference type="Pfam" id="PF01145">
    <property type="entry name" value="Band_7"/>
    <property type="match status" value="1"/>
</dbReference>
<dbReference type="InterPro" id="IPR001107">
    <property type="entry name" value="Band_7"/>
</dbReference>
<comment type="subcellular location">
    <subcellularLocation>
        <location evidence="1">Membrane</location>
        <topology evidence="1">Single-pass membrane protein</topology>
    </subcellularLocation>
</comment>
<reference evidence="10 11" key="1">
    <citation type="submission" date="2018-10" db="EMBL/GenBank/DDBJ databases">
        <authorList>
            <person name="Chen W.-M."/>
        </authorList>
    </citation>
    <scope>NUCLEOTIDE SEQUENCE [LARGE SCALE GENOMIC DNA]</scope>
    <source>
        <strain evidence="10 11">THS-13</strain>
    </source>
</reference>
<dbReference type="CDD" id="cd03404">
    <property type="entry name" value="SPFH_HflK"/>
    <property type="match status" value="1"/>
</dbReference>
<feature type="coiled-coil region" evidence="7">
    <location>
        <begin position="225"/>
        <end position="252"/>
    </location>
</feature>
<dbReference type="GO" id="GO:0016020">
    <property type="term" value="C:membrane"/>
    <property type="evidence" value="ECO:0007669"/>
    <property type="project" value="UniProtKB-SubCell"/>
</dbReference>
<evidence type="ECO:0000256" key="3">
    <source>
        <dbReference type="ARBA" id="ARBA00022692"/>
    </source>
</evidence>
<dbReference type="GO" id="GO:0008233">
    <property type="term" value="F:peptidase activity"/>
    <property type="evidence" value="ECO:0007669"/>
    <property type="project" value="UniProtKB-KW"/>
</dbReference>
<dbReference type="Proteomes" id="UP000282106">
    <property type="component" value="Unassembled WGS sequence"/>
</dbReference>
<dbReference type="SUPFAM" id="SSF117892">
    <property type="entry name" value="Band 7/SPFH domain"/>
    <property type="match status" value="1"/>
</dbReference>
<protein>
    <recommendedName>
        <fullName evidence="6">Protein HflK</fullName>
    </recommendedName>
</protein>
<evidence type="ECO:0000313" key="11">
    <source>
        <dbReference type="Proteomes" id="UP000282106"/>
    </source>
</evidence>
<keyword evidence="11" id="KW-1185">Reference proteome</keyword>
<gene>
    <name evidence="10" type="primary">hflK</name>
    <name evidence="10" type="ORF">ED208_14250</name>
</gene>
<keyword evidence="7" id="KW-0175">Coiled coil</keyword>
<evidence type="ECO:0000256" key="4">
    <source>
        <dbReference type="ARBA" id="ARBA00022989"/>
    </source>
</evidence>
<comment type="subunit">
    <text evidence="6">HflC and HflK may interact to form a multimeric complex.</text>
</comment>
<dbReference type="InterPro" id="IPR020980">
    <property type="entry name" value="Membrane_HflK_N"/>
</dbReference>
<dbReference type="FunCoup" id="A0A3N0V4Y2">
    <property type="interactions" value="244"/>
</dbReference>
<feature type="region of interest" description="Disordered" evidence="8">
    <location>
        <begin position="1"/>
        <end position="27"/>
    </location>
</feature>
<feature type="compositionally biased region" description="Low complexity" evidence="8">
    <location>
        <begin position="346"/>
        <end position="357"/>
    </location>
</feature>
<proteinExistence type="inferred from homology"/>
<keyword evidence="10" id="KW-0645">Protease</keyword>
<evidence type="ECO:0000256" key="5">
    <source>
        <dbReference type="ARBA" id="ARBA00023136"/>
    </source>
</evidence>
<dbReference type="PRINTS" id="PR00721">
    <property type="entry name" value="STOMATIN"/>
</dbReference>
<evidence type="ECO:0000313" key="10">
    <source>
        <dbReference type="EMBL" id="ROH87867.1"/>
    </source>
</evidence>
<feature type="transmembrane region" description="Helical" evidence="6">
    <location>
        <begin position="54"/>
        <end position="77"/>
    </location>
</feature>
<name>A0A3N0V4Y2_9GAMM</name>
<feature type="domain" description="Band 7" evidence="9">
    <location>
        <begin position="72"/>
        <end position="233"/>
    </location>
</feature>
<keyword evidence="4 6" id="KW-1133">Transmembrane helix</keyword>
<dbReference type="InterPro" id="IPR050710">
    <property type="entry name" value="Band7/mec-2_domain"/>
</dbReference>
<dbReference type="SMART" id="SM00244">
    <property type="entry name" value="PHB"/>
    <property type="match status" value="1"/>
</dbReference>
<dbReference type="RefSeq" id="WP_123212591.1">
    <property type="nucleotide sequence ID" value="NZ_RJVO01000007.1"/>
</dbReference>
<evidence type="ECO:0000256" key="1">
    <source>
        <dbReference type="ARBA" id="ARBA00004167"/>
    </source>
</evidence>
<evidence type="ECO:0000256" key="6">
    <source>
        <dbReference type="RuleBase" id="RU364113"/>
    </source>
</evidence>
<dbReference type="NCBIfam" id="TIGR01933">
    <property type="entry name" value="hflK"/>
    <property type="match status" value="1"/>
</dbReference>
<dbReference type="InterPro" id="IPR036013">
    <property type="entry name" value="Band_7/SPFH_dom_sf"/>
</dbReference>
<accession>A0A3N0V4Y2</accession>
<dbReference type="Pfam" id="PF12221">
    <property type="entry name" value="HflK_N"/>
    <property type="match status" value="1"/>
</dbReference>
<sequence length="372" mass="40927">MAWNEPGSGNRDPWNQGGKGSNQGPPDLDELFKRFKARLSGKPGGGKPGSGPRLAGGIGLVLGLVGLLWVMSGFYTVDEQQRAVVFRFGAYVGTTEPGLQWRLPWPIESHEKVNLTGVRNVTDRATMLTQDENIVDVELSVQYRVSSAVDYVVNVEDPDLTLRQATKAAVREVVGQNKMDFILTEGREAVADRTKQLLQERLEEYKAGLVVNEVNLRQVQPPEAVQAAFADAIKAREDLERLKNEAQAYANERIPRARGAAARTLEEATGYRDQVVAKAQGDASRFSQLVGEYRKAPQVTRDRLYLDAMSEVMGKTSKVLVDVDKGSPMIYLPLDQLLKNQPKPPLMEAAPEAAATPRVSGGDATRSRDRSR</sequence>
<keyword evidence="10" id="KW-0378">Hydrolase</keyword>
<feature type="region of interest" description="Disordered" evidence="8">
    <location>
        <begin position="342"/>
        <end position="372"/>
    </location>
</feature>
<dbReference type="AlphaFoldDB" id="A0A3N0V4Y2"/>
<dbReference type="Gene3D" id="3.30.479.30">
    <property type="entry name" value="Band 7 domain"/>
    <property type="match status" value="1"/>
</dbReference>
<comment type="function">
    <text evidence="6">HflC and HflK could encode or regulate a protease.</text>
</comment>
<dbReference type="PANTHER" id="PTHR43327">
    <property type="entry name" value="STOMATIN-LIKE PROTEIN 2, MITOCHONDRIAL"/>
    <property type="match status" value="1"/>
</dbReference>
<dbReference type="PANTHER" id="PTHR43327:SF2">
    <property type="entry name" value="MODULATOR OF FTSH PROTEASE HFLK"/>
    <property type="match status" value="1"/>
</dbReference>
<dbReference type="InterPro" id="IPR010201">
    <property type="entry name" value="HflK"/>
</dbReference>
<dbReference type="GO" id="GO:0006508">
    <property type="term" value="P:proteolysis"/>
    <property type="evidence" value="ECO:0007669"/>
    <property type="project" value="UniProtKB-KW"/>
</dbReference>
<dbReference type="EMBL" id="RJVO01000007">
    <property type="protein sequence ID" value="ROH87867.1"/>
    <property type="molecule type" value="Genomic_DNA"/>
</dbReference>
<evidence type="ECO:0000259" key="9">
    <source>
        <dbReference type="SMART" id="SM00244"/>
    </source>
</evidence>
<evidence type="ECO:0000256" key="2">
    <source>
        <dbReference type="ARBA" id="ARBA00006971"/>
    </source>
</evidence>
<comment type="similarity">
    <text evidence="2 6">Belongs to the band 7/mec-2 family. HflK subfamily.</text>
</comment>
<evidence type="ECO:0000256" key="8">
    <source>
        <dbReference type="SAM" id="MobiDB-lite"/>
    </source>
</evidence>
<comment type="caution">
    <text evidence="10">The sequence shown here is derived from an EMBL/GenBank/DDBJ whole genome shotgun (WGS) entry which is preliminary data.</text>
</comment>
<organism evidence="10 11">
    <name type="scientific">Stagnimonas aquatica</name>
    <dbReference type="NCBI Taxonomy" id="2689987"/>
    <lineage>
        <taxon>Bacteria</taxon>
        <taxon>Pseudomonadati</taxon>
        <taxon>Pseudomonadota</taxon>
        <taxon>Gammaproteobacteria</taxon>
        <taxon>Nevskiales</taxon>
        <taxon>Nevskiaceae</taxon>
        <taxon>Stagnimonas</taxon>
    </lineage>
</organism>
<keyword evidence="5 6" id="KW-0472">Membrane</keyword>